<accession>A0A1L3MH87</accession>
<dbReference type="Gene3D" id="3.30.720.120">
    <property type="match status" value="1"/>
</dbReference>
<dbReference type="EMBL" id="CP013290">
    <property type="protein sequence ID" value="APH01765.1"/>
    <property type="molecule type" value="Genomic_DNA"/>
</dbReference>
<name>A0A1L3MH87_9MICO</name>
<dbReference type="InterPro" id="IPR037523">
    <property type="entry name" value="VOC_core"/>
</dbReference>
<dbReference type="SUPFAM" id="SSF54593">
    <property type="entry name" value="Glyoxalase/Bleomycin resistance protein/Dihydroxybiphenyl dioxygenase"/>
    <property type="match status" value="1"/>
</dbReference>
<reference evidence="3 7" key="3">
    <citation type="submission" date="2020-10" db="EMBL/GenBank/DDBJ databases">
        <title>Janibacter indicus TT2 genome sequence.</title>
        <authorList>
            <person name="Lee K."/>
            <person name="Ganzorig M."/>
        </authorList>
    </citation>
    <scope>NUCLEOTIDE SEQUENCE [LARGE SCALE GENOMIC DNA]</scope>
    <source>
        <strain evidence="3 7">TT2</strain>
    </source>
</reference>
<dbReference type="EMBL" id="FWXN01000007">
    <property type="protein sequence ID" value="SMC69304.1"/>
    <property type="molecule type" value="Genomic_DNA"/>
</dbReference>
<sequence>MDTTTDHSIWPGLTARDPHALRAWLVTLGFTEGVLVEEGDLVRHSEMLWPEGGRVMIASARPDDPHFTTPAGSANLYVVTDDPDAVHAHAEALGASFTRPMKEEDYGSRGFSILDPEGNSWSFGTYAG</sequence>
<proteinExistence type="predicted"/>
<evidence type="ECO:0000313" key="6">
    <source>
        <dbReference type="Proteomes" id="UP000192634"/>
    </source>
</evidence>
<organism evidence="2 5">
    <name type="scientific">Janibacter indicus</name>
    <dbReference type="NCBI Taxonomy" id="857417"/>
    <lineage>
        <taxon>Bacteria</taxon>
        <taxon>Bacillati</taxon>
        <taxon>Actinomycetota</taxon>
        <taxon>Actinomycetes</taxon>
        <taxon>Micrococcales</taxon>
        <taxon>Intrasporangiaceae</taxon>
        <taxon>Janibacter</taxon>
    </lineage>
</organism>
<protein>
    <submittedName>
        <fullName evidence="2 4">Glyoxalase</fullName>
    </submittedName>
    <submittedName>
        <fullName evidence="3">VOC family protein</fullName>
    </submittedName>
</protein>
<dbReference type="Pfam" id="PF00903">
    <property type="entry name" value="Glyoxalase"/>
    <property type="match status" value="1"/>
</dbReference>
<keyword evidence="4" id="KW-0223">Dioxygenase</keyword>
<dbReference type="Proteomes" id="UP000593998">
    <property type="component" value="Chromosome"/>
</dbReference>
<accession>A0A1W2B8Y1</accession>
<evidence type="ECO:0000259" key="1">
    <source>
        <dbReference type="PROSITE" id="PS51819"/>
    </source>
</evidence>
<dbReference type="OrthoDB" id="9809391at2"/>
<keyword evidence="4" id="KW-0560">Oxidoreductase</keyword>
<dbReference type="Gene3D" id="3.30.720.110">
    <property type="match status" value="1"/>
</dbReference>
<dbReference type="InterPro" id="IPR029068">
    <property type="entry name" value="Glyas_Bleomycin-R_OHBP_Dase"/>
</dbReference>
<evidence type="ECO:0000313" key="2">
    <source>
        <dbReference type="EMBL" id="APH01765.1"/>
    </source>
</evidence>
<dbReference type="EMBL" id="CP062789">
    <property type="protein sequence ID" value="QOK21690.1"/>
    <property type="molecule type" value="Genomic_DNA"/>
</dbReference>
<dbReference type="Proteomes" id="UP000182938">
    <property type="component" value="Chromosome"/>
</dbReference>
<keyword evidence="5" id="KW-1185">Reference proteome</keyword>
<reference evidence="2 5" key="1">
    <citation type="submission" date="2015-11" db="EMBL/GenBank/DDBJ databases">
        <authorList>
            <person name="Zhang Y."/>
            <person name="Guo Z."/>
        </authorList>
    </citation>
    <scope>NUCLEOTIDE SEQUENCE [LARGE SCALE GENOMIC DNA]</scope>
    <source>
        <strain evidence="2 5">YFY001</strain>
    </source>
</reference>
<reference evidence="4 6" key="2">
    <citation type="submission" date="2017-04" db="EMBL/GenBank/DDBJ databases">
        <authorList>
            <person name="Afonso C.L."/>
            <person name="Miller P.J."/>
            <person name="Scott M.A."/>
            <person name="Spackman E."/>
            <person name="Goraichik I."/>
            <person name="Dimitrov K.M."/>
            <person name="Suarez D.L."/>
            <person name="Swayne D.E."/>
        </authorList>
    </citation>
    <scope>NUCLEOTIDE SEQUENCE [LARGE SCALE GENOMIC DNA]</scope>
    <source>
        <strain evidence="4 6">CGMCC 1.12511</strain>
    </source>
</reference>
<feature type="domain" description="VOC" evidence="1">
    <location>
        <begin position="4"/>
        <end position="126"/>
    </location>
</feature>
<dbReference type="PROSITE" id="PS51819">
    <property type="entry name" value="VOC"/>
    <property type="match status" value="1"/>
</dbReference>
<evidence type="ECO:0000313" key="4">
    <source>
        <dbReference type="EMBL" id="SMC69304.1"/>
    </source>
</evidence>
<gene>
    <name evidence="2" type="ORF">ASJ30_09700</name>
    <name evidence="3" type="ORF">IGS73_11100</name>
    <name evidence="4" type="ORF">SAMN06296429_107140</name>
</gene>
<dbReference type="Proteomes" id="UP000192634">
    <property type="component" value="Unassembled WGS sequence"/>
</dbReference>
<evidence type="ECO:0000313" key="7">
    <source>
        <dbReference type="Proteomes" id="UP000593998"/>
    </source>
</evidence>
<dbReference type="AlphaFoldDB" id="A0A1L3MH87"/>
<dbReference type="RefSeq" id="WP_072624923.1">
    <property type="nucleotide sequence ID" value="NZ_CBDRLL010000009.1"/>
</dbReference>
<evidence type="ECO:0000313" key="3">
    <source>
        <dbReference type="EMBL" id="QOK21690.1"/>
    </source>
</evidence>
<dbReference type="KEGG" id="jte:ASJ30_09700"/>
<dbReference type="GO" id="GO:0051213">
    <property type="term" value="F:dioxygenase activity"/>
    <property type="evidence" value="ECO:0007669"/>
    <property type="project" value="UniProtKB-KW"/>
</dbReference>
<dbReference type="InterPro" id="IPR004360">
    <property type="entry name" value="Glyas_Fos-R_dOase_dom"/>
</dbReference>
<evidence type="ECO:0000313" key="5">
    <source>
        <dbReference type="Proteomes" id="UP000182938"/>
    </source>
</evidence>